<evidence type="ECO:0000256" key="11">
    <source>
        <dbReference type="PROSITE-ProRule" id="PRU00221"/>
    </source>
</evidence>
<dbReference type="PANTHER" id="PTHR46027:SF1">
    <property type="entry name" value="PEROXISOMAL TARGETING SIGNAL 2 RECEPTOR"/>
    <property type="match status" value="1"/>
</dbReference>
<keyword evidence="7" id="KW-0653">Protein transport</keyword>
<dbReference type="PROSITE" id="PS50082">
    <property type="entry name" value="WD_REPEATS_2"/>
    <property type="match status" value="5"/>
</dbReference>
<evidence type="ECO:0000256" key="7">
    <source>
        <dbReference type="ARBA" id="ARBA00022927"/>
    </source>
</evidence>
<proteinExistence type="inferred from homology"/>
<protein>
    <recommendedName>
        <fullName evidence="10">Peroxin-7</fullName>
    </recommendedName>
</protein>
<evidence type="ECO:0000256" key="4">
    <source>
        <dbReference type="ARBA" id="ARBA00022490"/>
    </source>
</evidence>
<dbReference type="InterPro" id="IPR044536">
    <property type="entry name" value="PEX7"/>
</dbReference>
<keyword evidence="3" id="KW-0813">Transport</keyword>
<dbReference type="AlphaFoldDB" id="A0A182PJY9"/>
<feature type="repeat" description="WD" evidence="11">
    <location>
        <begin position="267"/>
        <end position="309"/>
    </location>
</feature>
<evidence type="ECO:0000313" key="12">
    <source>
        <dbReference type="EnsemblMetazoa" id="AEPI007255-PA"/>
    </source>
</evidence>
<evidence type="ECO:0000256" key="8">
    <source>
        <dbReference type="ARBA" id="ARBA00023140"/>
    </source>
</evidence>
<evidence type="ECO:0000256" key="3">
    <source>
        <dbReference type="ARBA" id="ARBA00022448"/>
    </source>
</evidence>
<evidence type="ECO:0000313" key="13">
    <source>
        <dbReference type="Proteomes" id="UP000075885"/>
    </source>
</evidence>
<organism evidence="12 13">
    <name type="scientific">Anopheles epiroticus</name>
    <dbReference type="NCBI Taxonomy" id="199890"/>
    <lineage>
        <taxon>Eukaryota</taxon>
        <taxon>Metazoa</taxon>
        <taxon>Ecdysozoa</taxon>
        <taxon>Arthropoda</taxon>
        <taxon>Hexapoda</taxon>
        <taxon>Insecta</taxon>
        <taxon>Pterygota</taxon>
        <taxon>Neoptera</taxon>
        <taxon>Endopterygota</taxon>
        <taxon>Diptera</taxon>
        <taxon>Nematocera</taxon>
        <taxon>Culicoidea</taxon>
        <taxon>Culicidae</taxon>
        <taxon>Anophelinae</taxon>
        <taxon>Anopheles</taxon>
    </lineage>
</organism>
<feature type="repeat" description="WD" evidence="11">
    <location>
        <begin position="179"/>
        <end position="213"/>
    </location>
</feature>
<reference evidence="13" key="1">
    <citation type="submission" date="2013-03" db="EMBL/GenBank/DDBJ databases">
        <title>The Genome Sequence of Anopheles epiroticus epiroticus2.</title>
        <authorList>
            <consortium name="The Broad Institute Genomics Platform"/>
            <person name="Neafsey D.E."/>
            <person name="Howell P."/>
            <person name="Walker B."/>
            <person name="Young S.K."/>
            <person name="Zeng Q."/>
            <person name="Gargeya S."/>
            <person name="Fitzgerald M."/>
            <person name="Haas B."/>
            <person name="Abouelleil A."/>
            <person name="Allen A.W."/>
            <person name="Alvarado L."/>
            <person name="Arachchi H.M."/>
            <person name="Berlin A.M."/>
            <person name="Chapman S.B."/>
            <person name="Gainer-Dewar J."/>
            <person name="Goldberg J."/>
            <person name="Griggs A."/>
            <person name="Gujja S."/>
            <person name="Hansen M."/>
            <person name="Howarth C."/>
            <person name="Imamovic A."/>
            <person name="Ireland A."/>
            <person name="Larimer J."/>
            <person name="McCowan C."/>
            <person name="Murphy C."/>
            <person name="Pearson M."/>
            <person name="Poon T.W."/>
            <person name="Priest M."/>
            <person name="Roberts A."/>
            <person name="Saif S."/>
            <person name="Shea T."/>
            <person name="Sisk P."/>
            <person name="Sykes S."/>
            <person name="Wortman J."/>
            <person name="Nusbaum C."/>
            <person name="Birren B."/>
        </authorList>
    </citation>
    <scope>NUCLEOTIDE SEQUENCE [LARGE SCALE GENOMIC DNA]</scope>
    <source>
        <strain evidence="13">Epiroticus2</strain>
    </source>
</reference>
<sequence length="352" mass="40029">TEESVIFRDFTFTNWFNLFLCFPCFRSIAGAMSTFFTTNRHGYSVRFSPFNPDQFVVASSQFYGLAGGGTLYFLELTPDGCGIVEKRTHHWTDGLFDVTWSESNPEIIVSGSGDGSVQLWNTNLSSNNGPPSMVYREHKKEIYSVDWSKVPYEQLFISASWDSTVKIWDPIRNNSLSTYIGHTQLVYNAVFAAHIPNTFASVSGDGFLKIWDILCYDLPIASIKAHDGEVLTVDWCKHDSNILATGASDGLIRIWDLRNFGVPITELKGNEFAVRKVQFSPHNFSVLASVGYDFTTRIWDFKKSNEAIETIKHHSEFTYGLDWNRRRRNQLADCGWDSLVHVFKPDCLSEKI</sequence>
<dbReference type="Pfam" id="PF00400">
    <property type="entry name" value="WD40"/>
    <property type="match status" value="5"/>
</dbReference>
<evidence type="ECO:0000256" key="5">
    <source>
        <dbReference type="ARBA" id="ARBA00022574"/>
    </source>
</evidence>
<dbReference type="PRINTS" id="PR00320">
    <property type="entry name" value="GPROTEINBRPT"/>
</dbReference>
<dbReference type="EnsemblMetazoa" id="AEPI007255-RA">
    <property type="protein sequence ID" value="AEPI007255-PA"/>
    <property type="gene ID" value="AEPI007255"/>
</dbReference>
<accession>A0A182PJY9</accession>
<dbReference type="PANTHER" id="PTHR46027">
    <property type="entry name" value="PEROXISOMAL TARGETING SIGNAL 2 RECEPTOR"/>
    <property type="match status" value="1"/>
</dbReference>
<keyword evidence="5 11" id="KW-0853">WD repeat</keyword>
<dbReference type="VEuPathDB" id="VectorBase:AEPI007255"/>
<dbReference type="PROSITE" id="PS50294">
    <property type="entry name" value="WD_REPEATS_REGION"/>
    <property type="match status" value="2"/>
</dbReference>
<dbReference type="InterPro" id="IPR036322">
    <property type="entry name" value="WD40_repeat_dom_sf"/>
</dbReference>
<keyword evidence="4" id="KW-0963">Cytoplasm</keyword>
<dbReference type="SMART" id="SM00320">
    <property type="entry name" value="WD40"/>
    <property type="match status" value="6"/>
</dbReference>
<dbReference type="STRING" id="199890.A0A182PJY9"/>
<evidence type="ECO:0000256" key="10">
    <source>
        <dbReference type="ARBA" id="ARBA00032565"/>
    </source>
</evidence>
<feature type="repeat" description="WD" evidence="11">
    <location>
        <begin position="135"/>
        <end position="178"/>
    </location>
</feature>
<dbReference type="Proteomes" id="UP000075885">
    <property type="component" value="Unassembled WGS sequence"/>
</dbReference>
<dbReference type="InterPro" id="IPR020472">
    <property type="entry name" value="WD40_PAC1"/>
</dbReference>
<comment type="subcellular location">
    <subcellularLocation>
        <location evidence="2">Cytoplasm</location>
        <location evidence="2">Cytosol</location>
    </subcellularLocation>
    <subcellularLocation>
        <location evidence="1">Peroxisome matrix</location>
    </subcellularLocation>
</comment>
<dbReference type="SUPFAM" id="SSF50978">
    <property type="entry name" value="WD40 repeat-like"/>
    <property type="match status" value="1"/>
</dbReference>
<dbReference type="InterPro" id="IPR019775">
    <property type="entry name" value="WD40_repeat_CS"/>
</dbReference>
<feature type="repeat" description="WD" evidence="11">
    <location>
        <begin position="223"/>
        <end position="259"/>
    </location>
</feature>
<dbReference type="GO" id="GO:0016558">
    <property type="term" value="P:protein import into peroxisome matrix"/>
    <property type="evidence" value="ECO:0007669"/>
    <property type="project" value="InterPro"/>
</dbReference>
<dbReference type="PROSITE" id="PS00678">
    <property type="entry name" value="WD_REPEATS_1"/>
    <property type="match status" value="2"/>
</dbReference>
<dbReference type="GO" id="GO:0005782">
    <property type="term" value="C:peroxisomal matrix"/>
    <property type="evidence" value="ECO:0007669"/>
    <property type="project" value="UniProtKB-SubCell"/>
</dbReference>
<evidence type="ECO:0000256" key="1">
    <source>
        <dbReference type="ARBA" id="ARBA00004253"/>
    </source>
</evidence>
<reference evidence="12" key="2">
    <citation type="submission" date="2020-05" db="UniProtKB">
        <authorList>
            <consortium name="EnsemblMetazoa"/>
        </authorList>
    </citation>
    <scope>IDENTIFICATION</scope>
    <source>
        <strain evidence="12">Epiroticus2</strain>
    </source>
</reference>
<comment type="similarity">
    <text evidence="9">Belongs to the WD repeat peroxin-7 family.</text>
</comment>
<evidence type="ECO:0000256" key="9">
    <source>
        <dbReference type="ARBA" id="ARBA00024017"/>
    </source>
</evidence>
<dbReference type="GO" id="GO:0005829">
    <property type="term" value="C:cytosol"/>
    <property type="evidence" value="ECO:0007669"/>
    <property type="project" value="UniProtKB-SubCell"/>
</dbReference>
<keyword evidence="8" id="KW-0576">Peroxisome</keyword>
<dbReference type="InterPro" id="IPR015943">
    <property type="entry name" value="WD40/YVTN_repeat-like_dom_sf"/>
</dbReference>
<feature type="repeat" description="WD" evidence="11">
    <location>
        <begin position="98"/>
        <end position="121"/>
    </location>
</feature>
<dbReference type="GO" id="GO:0005053">
    <property type="term" value="F:peroxisome matrix targeting signal-2 binding"/>
    <property type="evidence" value="ECO:0007669"/>
    <property type="project" value="InterPro"/>
</dbReference>
<name>A0A182PJY9_9DIPT</name>
<dbReference type="Gene3D" id="2.130.10.10">
    <property type="entry name" value="YVTN repeat-like/Quinoprotein amine dehydrogenase"/>
    <property type="match status" value="1"/>
</dbReference>
<keyword evidence="6" id="KW-0677">Repeat</keyword>
<evidence type="ECO:0000256" key="6">
    <source>
        <dbReference type="ARBA" id="ARBA00022737"/>
    </source>
</evidence>
<keyword evidence="13" id="KW-1185">Reference proteome</keyword>
<evidence type="ECO:0000256" key="2">
    <source>
        <dbReference type="ARBA" id="ARBA00004514"/>
    </source>
</evidence>
<dbReference type="InterPro" id="IPR001680">
    <property type="entry name" value="WD40_rpt"/>
</dbReference>